<dbReference type="Proteomes" id="UP001054252">
    <property type="component" value="Unassembled WGS sequence"/>
</dbReference>
<evidence type="ECO:0000313" key="2">
    <source>
        <dbReference type="Proteomes" id="UP001054252"/>
    </source>
</evidence>
<dbReference type="EMBL" id="BPVZ01000084">
    <property type="protein sequence ID" value="GKV29793.1"/>
    <property type="molecule type" value="Genomic_DNA"/>
</dbReference>
<proteinExistence type="predicted"/>
<reference evidence="1 2" key="1">
    <citation type="journal article" date="2021" name="Commun. Biol.">
        <title>The genome of Shorea leprosula (Dipterocarpaceae) highlights the ecological relevance of drought in aseasonal tropical rainforests.</title>
        <authorList>
            <person name="Ng K.K.S."/>
            <person name="Kobayashi M.J."/>
            <person name="Fawcett J.A."/>
            <person name="Hatakeyama M."/>
            <person name="Paape T."/>
            <person name="Ng C.H."/>
            <person name="Ang C.C."/>
            <person name="Tnah L.H."/>
            <person name="Lee C.T."/>
            <person name="Nishiyama T."/>
            <person name="Sese J."/>
            <person name="O'Brien M.J."/>
            <person name="Copetti D."/>
            <person name="Mohd Noor M.I."/>
            <person name="Ong R.C."/>
            <person name="Putra M."/>
            <person name="Sireger I.Z."/>
            <person name="Indrioko S."/>
            <person name="Kosugi Y."/>
            <person name="Izuno A."/>
            <person name="Isagi Y."/>
            <person name="Lee S.L."/>
            <person name="Shimizu K.K."/>
        </authorList>
    </citation>
    <scope>NUCLEOTIDE SEQUENCE [LARGE SCALE GENOMIC DNA]</scope>
    <source>
        <strain evidence="1">214</strain>
    </source>
</reference>
<dbReference type="AlphaFoldDB" id="A0AAV5KY54"/>
<protein>
    <submittedName>
        <fullName evidence="1">Uncharacterized protein</fullName>
    </submittedName>
</protein>
<name>A0AAV5KY54_9ROSI</name>
<sequence>MESIEAFKDRLQGSIVIADLGLDLPRNPNIHSEKIKISFGL</sequence>
<evidence type="ECO:0000313" key="1">
    <source>
        <dbReference type="EMBL" id="GKV29793.1"/>
    </source>
</evidence>
<keyword evidence="2" id="KW-1185">Reference proteome</keyword>
<organism evidence="1 2">
    <name type="scientific">Rubroshorea leprosula</name>
    <dbReference type="NCBI Taxonomy" id="152421"/>
    <lineage>
        <taxon>Eukaryota</taxon>
        <taxon>Viridiplantae</taxon>
        <taxon>Streptophyta</taxon>
        <taxon>Embryophyta</taxon>
        <taxon>Tracheophyta</taxon>
        <taxon>Spermatophyta</taxon>
        <taxon>Magnoliopsida</taxon>
        <taxon>eudicotyledons</taxon>
        <taxon>Gunneridae</taxon>
        <taxon>Pentapetalae</taxon>
        <taxon>rosids</taxon>
        <taxon>malvids</taxon>
        <taxon>Malvales</taxon>
        <taxon>Dipterocarpaceae</taxon>
        <taxon>Rubroshorea</taxon>
    </lineage>
</organism>
<gene>
    <name evidence="1" type="ORF">SLEP1_g38689</name>
</gene>
<accession>A0AAV5KY54</accession>
<comment type="caution">
    <text evidence="1">The sequence shown here is derived from an EMBL/GenBank/DDBJ whole genome shotgun (WGS) entry which is preliminary data.</text>
</comment>